<protein>
    <submittedName>
        <fullName evidence="3">Pimeloyl-ACP methyl ester carboxylesterase</fullName>
    </submittedName>
</protein>
<dbReference type="OrthoDB" id="2987348at2"/>
<dbReference type="InterPro" id="IPR000639">
    <property type="entry name" value="Epox_hydrolase-like"/>
</dbReference>
<organism evidence="3 4">
    <name type="scientific">Antricoccus suffuscus</name>
    <dbReference type="NCBI Taxonomy" id="1629062"/>
    <lineage>
        <taxon>Bacteria</taxon>
        <taxon>Bacillati</taxon>
        <taxon>Actinomycetota</taxon>
        <taxon>Actinomycetes</taxon>
        <taxon>Geodermatophilales</taxon>
        <taxon>Antricoccaceae</taxon>
        <taxon>Antricoccus</taxon>
    </lineage>
</organism>
<name>A0A2T0YY45_9ACTN</name>
<dbReference type="PANTHER" id="PTHR43329">
    <property type="entry name" value="EPOXIDE HYDROLASE"/>
    <property type="match status" value="1"/>
</dbReference>
<feature type="domain" description="AB hydrolase-1" evidence="2">
    <location>
        <begin position="27"/>
        <end position="276"/>
    </location>
</feature>
<dbReference type="PRINTS" id="PR00412">
    <property type="entry name" value="EPOXHYDRLASE"/>
</dbReference>
<dbReference type="Proteomes" id="UP000237752">
    <property type="component" value="Unassembled WGS sequence"/>
</dbReference>
<dbReference type="Gene3D" id="3.40.50.1820">
    <property type="entry name" value="alpha/beta hydrolase"/>
    <property type="match status" value="1"/>
</dbReference>
<gene>
    <name evidence="3" type="ORF">CLV47_13613</name>
</gene>
<dbReference type="GO" id="GO:0016787">
    <property type="term" value="F:hydrolase activity"/>
    <property type="evidence" value="ECO:0007669"/>
    <property type="project" value="UniProtKB-KW"/>
</dbReference>
<reference evidence="3 4" key="1">
    <citation type="submission" date="2018-03" db="EMBL/GenBank/DDBJ databases">
        <title>Genomic Encyclopedia of Archaeal and Bacterial Type Strains, Phase II (KMG-II): from individual species to whole genera.</title>
        <authorList>
            <person name="Goeker M."/>
        </authorList>
    </citation>
    <scope>NUCLEOTIDE SEQUENCE [LARGE SCALE GENOMIC DNA]</scope>
    <source>
        <strain evidence="3 4">DSM 100065</strain>
    </source>
</reference>
<keyword evidence="1" id="KW-0378">Hydrolase</keyword>
<evidence type="ECO:0000313" key="4">
    <source>
        <dbReference type="Proteomes" id="UP000237752"/>
    </source>
</evidence>
<evidence type="ECO:0000259" key="2">
    <source>
        <dbReference type="Pfam" id="PF00561"/>
    </source>
</evidence>
<accession>A0A2T0YY45</accession>
<dbReference type="RefSeq" id="WP_106351218.1">
    <property type="nucleotide sequence ID" value="NZ_PVUE01000036.1"/>
</dbReference>
<sequence length="291" mass="31404">METTERTIEANGIAFSVIEAGDGPLALLLHGFPDHNRSWIPLITSLADAGWHAVAPAMRGYSPTGPAPDGCYQAWALGSDAVALIEALGHDSAVLIGHDWGASAAYAATRQAPERVSKLVTMSVPHGPQLGKSFVTNAEQQRRSWYMFFFQMPFAELAVQHEDFVFIDRLWAEWSPGYDAPAAERAALKHMFAGDGVLTNTLAYYRQTFSPTPDHPEWAARQAESAGPITVPTLYLHGADDGCIGPEVSEGMDASFPAGLRRIVVPNAGHFLQVEQPEVVAEHVTAFLGAP</sequence>
<keyword evidence="4" id="KW-1185">Reference proteome</keyword>
<comment type="caution">
    <text evidence="3">The sequence shown here is derived from an EMBL/GenBank/DDBJ whole genome shotgun (WGS) entry which is preliminary data.</text>
</comment>
<dbReference type="SUPFAM" id="SSF53474">
    <property type="entry name" value="alpha/beta-Hydrolases"/>
    <property type="match status" value="1"/>
</dbReference>
<dbReference type="EMBL" id="PVUE01000036">
    <property type="protein sequence ID" value="PRZ29025.1"/>
    <property type="molecule type" value="Genomic_DNA"/>
</dbReference>
<dbReference type="InterPro" id="IPR029058">
    <property type="entry name" value="AB_hydrolase_fold"/>
</dbReference>
<dbReference type="InterPro" id="IPR000073">
    <property type="entry name" value="AB_hydrolase_1"/>
</dbReference>
<dbReference type="AlphaFoldDB" id="A0A2T0YY45"/>
<evidence type="ECO:0000256" key="1">
    <source>
        <dbReference type="ARBA" id="ARBA00022801"/>
    </source>
</evidence>
<proteinExistence type="predicted"/>
<evidence type="ECO:0000313" key="3">
    <source>
        <dbReference type="EMBL" id="PRZ29025.1"/>
    </source>
</evidence>
<dbReference type="Pfam" id="PF00561">
    <property type="entry name" value="Abhydrolase_1"/>
    <property type="match status" value="1"/>
</dbReference>